<accession>A0A7J8B889</accession>
<keyword evidence="3" id="KW-1185">Reference proteome</keyword>
<evidence type="ECO:0000313" key="3">
    <source>
        <dbReference type="Proteomes" id="UP000593571"/>
    </source>
</evidence>
<reference evidence="2 3" key="1">
    <citation type="journal article" date="2020" name="Nature">
        <title>Six reference-quality genomes reveal evolution of bat adaptations.</title>
        <authorList>
            <person name="Jebb D."/>
            <person name="Huang Z."/>
            <person name="Pippel M."/>
            <person name="Hughes G.M."/>
            <person name="Lavrichenko K."/>
            <person name="Devanna P."/>
            <person name="Winkler S."/>
            <person name="Jermiin L.S."/>
            <person name="Skirmuntt E.C."/>
            <person name="Katzourakis A."/>
            <person name="Burkitt-Gray L."/>
            <person name="Ray D.A."/>
            <person name="Sullivan K.A.M."/>
            <person name="Roscito J.G."/>
            <person name="Kirilenko B.M."/>
            <person name="Davalos L.M."/>
            <person name="Corthals A.P."/>
            <person name="Power M.L."/>
            <person name="Jones G."/>
            <person name="Ransome R.D."/>
            <person name="Dechmann D.K.N."/>
            <person name="Locatelli A.G."/>
            <person name="Puechmaille S.J."/>
            <person name="Fedrigo O."/>
            <person name="Jarvis E.D."/>
            <person name="Hiller M."/>
            <person name="Vernes S.C."/>
            <person name="Myers E.W."/>
            <person name="Teeling E.C."/>
        </authorList>
    </citation>
    <scope>NUCLEOTIDE SEQUENCE [LARGE SCALE GENOMIC DNA]</scope>
    <source>
        <strain evidence="2">MRouAeg1</strain>
        <tissue evidence="2">Muscle</tissue>
    </source>
</reference>
<proteinExistence type="predicted"/>
<evidence type="ECO:0000313" key="2">
    <source>
        <dbReference type="EMBL" id="KAF6394731.1"/>
    </source>
</evidence>
<protein>
    <submittedName>
        <fullName evidence="2">Uncharacterized protein</fullName>
    </submittedName>
</protein>
<dbReference type="Proteomes" id="UP000593571">
    <property type="component" value="Unassembled WGS sequence"/>
</dbReference>
<comment type="caution">
    <text evidence="2">The sequence shown here is derived from an EMBL/GenBank/DDBJ whole genome shotgun (WGS) entry which is preliminary data.</text>
</comment>
<feature type="region of interest" description="Disordered" evidence="1">
    <location>
        <begin position="122"/>
        <end position="143"/>
    </location>
</feature>
<gene>
    <name evidence="2" type="ORF">HJG63_010055</name>
</gene>
<sequence>MKQLSPPEAPPLSKPTFRSPRTRPQREESLLLRPRRTQRSPWTAARLADASSKLQRVSPAESAPPKGTQAKKKTQITEELCCHLFWTSRGQLASRGFLTLSGRLLEGVCVGGGAFRKLCRRKSSESVKQYHKAEPRQEEEEGH</sequence>
<dbReference type="AlphaFoldDB" id="A0A7J8B889"/>
<name>A0A7J8B889_ROUAE</name>
<organism evidence="2 3">
    <name type="scientific">Rousettus aegyptiacus</name>
    <name type="common">Egyptian fruit bat</name>
    <name type="synonym">Pteropus aegyptiacus</name>
    <dbReference type="NCBI Taxonomy" id="9407"/>
    <lineage>
        <taxon>Eukaryota</taxon>
        <taxon>Metazoa</taxon>
        <taxon>Chordata</taxon>
        <taxon>Craniata</taxon>
        <taxon>Vertebrata</taxon>
        <taxon>Euteleostomi</taxon>
        <taxon>Mammalia</taxon>
        <taxon>Eutheria</taxon>
        <taxon>Laurasiatheria</taxon>
        <taxon>Chiroptera</taxon>
        <taxon>Yinpterochiroptera</taxon>
        <taxon>Pteropodoidea</taxon>
        <taxon>Pteropodidae</taxon>
        <taxon>Rousettinae</taxon>
        <taxon>Rousettus</taxon>
    </lineage>
</organism>
<dbReference type="EMBL" id="JACASE010000019">
    <property type="protein sequence ID" value="KAF6394731.1"/>
    <property type="molecule type" value="Genomic_DNA"/>
</dbReference>
<feature type="region of interest" description="Disordered" evidence="1">
    <location>
        <begin position="1"/>
        <end position="74"/>
    </location>
</feature>
<evidence type="ECO:0000256" key="1">
    <source>
        <dbReference type="SAM" id="MobiDB-lite"/>
    </source>
</evidence>